<dbReference type="Proteomes" id="UP000015530">
    <property type="component" value="Unassembled WGS sequence"/>
</dbReference>
<dbReference type="HOGENOM" id="CLU_3439492_0_0_1"/>
<protein>
    <submittedName>
        <fullName evidence="1">Uncharacterized protein</fullName>
    </submittedName>
</protein>
<evidence type="ECO:0000313" key="2">
    <source>
        <dbReference type="Proteomes" id="UP000015530"/>
    </source>
</evidence>
<comment type="caution">
    <text evidence="1">The sequence shown here is derived from an EMBL/GenBank/DDBJ whole genome shotgun (WGS) entry which is preliminary data.</text>
</comment>
<gene>
    <name evidence="1" type="ORF">CGLO_16682</name>
</gene>
<dbReference type="EMBL" id="AMYD01003962">
    <property type="protein sequence ID" value="EQB44562.1"/>
    <property type="molecule type" value="Genomic_DNA"/>
</dbReference>
<reference evidence="2" key="1">
    <citation type="journal article" date="2013" name="Mol. Plant Microbe Interact.">
        <title>Global aspects of pacC regulation of pathogenicity genes in Colletotrichum gloeosporioides as revealed by transcriptome analysis.</title>
        <authorList>
            <person name="Alkan N."/>
            <person name="Meng X."/>
            <person name="Friedlander G."/>
            <person name="Reuveni E."/>
            <person name="Sukno S."/>
            <person name="Sherman A."/>
            <person name="Thon M."/>
            <person name="Fluhr R."/>
            <person name="Prusky D."/>
        </authorList>
    </citation>
    <scope>NUCLEOTIDE SEQUENCE [LARGE SCALE GENOMIC DNA]</scope>
    <source>
        <strain evidence="2">Cg-14</strain>
    </source>
</reference>
<organism evidence="1 2">
    <name type="scientific">Colletotrichum gloeosporioides (strain Cg-14)</name>
    <name type="common">Anthracnose fungus</name>
    <name type="synonym">Glomerella cingulata</name>
    <dbReference type="NCBI Taxonomy" id="1237896"/>
    <lineage>
        <taxon>Eukaryota</taxon>
        <taxon>Fungi</taxon>
        <taxon>Dikarya</taxon>
        <taxon>Ascomycota</taxon>
        <taxon>Pezizomycotina</taxon>
        <taxon>Sordariomycetes</taxon>
        <taxon>Hypocreomycetidae</taxon>
        <taxon>Glomerellales</taxon>
        <taxon>Glomerellaceae</taxon>
        <taxon>Colletotrichum</taxon>
        <taxon>Colletotrichum gloeosporioides species complex</taxon>
    </lineage>
</organism>
<sequence>MSRKQFLL</sequence>
<evidence type="ECO:0000313" key="1">
    <source>
        <dbReference type="EMBL" id="EQB44562.1"/>
    </source>
</evidence>
<name>T0JN16_COLGC</name>
<proteinExistence type="predicted"/>
<accession>T0JN16</accession>